<comment type="similarity">
    <text evidence="1">Belongs to the membrane fusion protein (MFP) (TC 8.A.1) family.</text>
</comment>
<dbReference type="Pfam" id="PF25954">
    <property type="entry name" value="Beta-barrel_RND_2"/>
    <property type="match status" value="1"/>
</dbReference>
<dbReference type="EMBL" id="CP043494">
    <property type="protein sequence ID" value="WNG51762.1"/>
    <property type="molecule type" value="Genomic_DNA"/>
</dbReference>
<dbReference type="Gene3D" id="2.40.420.20">
    <property type="match status" value="1"/>
</dbReference>
<dbReference type="InterPro" id="IPR058649">
    <property type="entry name" value="CzcB_C"/>
</dbReference>
<evidence type="ECO:0000259" key="5">
    <source>
        <dbReference type="Pfam" id="PF25869"/>
    </source>
</evidence>
<feature type="domain" description="CusB-like beta-barrel" evidence="7">
    <location>
        <begin position="445"/>
        <end position="522"/>
    </location>
</feature>
<dbReference type="SUPFAM" id="SSF111369">
    <property type="entry name" value="HlyD-like secretion proteins"/>
    <property type="match status" value="1"/>
</dbReference>
<sequence>MSTHTSSYRSWLGPLLWSVGLVVVALVFRGPLVDWFTGARVKDAPAREAPAATAHEAHGAQGHEQAQGPTGPALPTGPLPGVSVEYARAAFEATERMRLLLANDSLEGLDTRAREVAAALRAVAAELKGAEGTKGVESGAEAAERLAETKNLDEARARFGEVTRVLVGLAEADARLREGWHVFQCPMEKGFNKWVQRNQAMENPYMGRRMLACGVESEWKVAAKPKAPAPAPGEIAHYTCPMHPSVKQAGPGQCPICGMDLTPVTREELESGTVLIDSIRRQRIGVKTAPVKVGPMDLSVTALGRVTYDETALVDVTLKLDGYIHELHVDATGQPVKKGQALFTLYSPELYAAQQEYLLALKSQSAAKDSGAPERMDSLVHASRKRLELWGLTGAQLDAIAKKGAPIENLPFLAPASGYVLEKSVVAGAAVRAGDRLYRIAPLDKVWVEADVYESDLPRVKVGQEVMVTLPYLPGRTFKGRVGYIYPALQASTRTGRIRVELKNPELELKPDMYAEVQLKQEGGSRLQVPESAVLYTGPRRLVFVDLGEGRLAPREVKLGVHAGESYEVLEGLKEGEVVVTSGNFLVAAESRIRSAADHWSGGDHESH</sequence>
<dbReference type="NCBIfam" id="TIGR01730">
    <property type="entry name" value="RND_mfp"/>
    <property type="match status" value="1"/>
</dbReference>
<dbReference type="InterPro" id="IPR058791">
    <property type="entry name" value="3HB_CusB"/>
</dbReference>
<dbReference type="RefSeq" id="WP_395812053.1">
    <property type="nucleotide sequence ID" value="NZ_CP043494.1"/>
</dbReference>
<dbReference type="Pfam" id="PF25869">
    <property type="entry name" value="3HB_CusB"/>
    <property type="match status" value="1"/>
</dbReference>
<evidence type="ECO:0000313" key="9">
    <source>
        <dbReference type="EMBL" id="WNG51762.1"/>
    </source>
</evidence>
<reference evidence="9 10" key="1">
    <citation type="submission" date="2019-08" db="EMBL/GenBank/DDBJ databases">
        <title>Archangium and Cystobacter genomes.</title>
        <authorList>
            <person name="Chen I.-C.K."/>
            <person name="Wielgoss S."/>
        </authorList>
    </citation>
    <scope>NUCLEOTIDE SEQUENCE [LARGE SCALE GENOMIC DNA]</scope>
    <source>
        <strain evidence="9 10">Cbm 6</strain>
    </source>
</reference>
<evidence type="ECO:0000256" key="3">
    <source>
        <dbReference type="SAM" id="MobiDB-lite"/>
    </source>
</evidence>
<gene>
    <name evidence="9" type="ORF">F0U60_52395</name>
</gene>
<dbReference type="Pfam" id="PF25975">
    <property type="entry name" value="CzcB_C"/>
    <property type="match status" value="1"/>
</dbReference>
<keyword evidence="2" id="KW-0813">Transport</keyword>
<evidence type="ECO:0000259" key="4">
    <source>
        <dbReference type="Pfam" id="PF19335"/>
    </source>
</evidence>
<dbReference type="Pfam" id="PF19335">
    <property type="entry name" value="HMBD"/>
    <property type="match status" value="1"/>
</dbReference>
<feature type="domain" description="CusB-like three alpha-helical bundle" evidence="5">
    <location>
        <begin position="349"/>
        <end position="405"/>
    </location>
</feature>
<evidence type="ECO:0000256" key="1">
    <source>
        <dbReference type="ARBA" id="ARBA00009477"/>
    </source>
</evidence>
<evidence type="ECO:0000259" key="8">
    <source>
        <dbReference type="Pfam" id="PF25975"/>
    </source>
</evidence>
<proteinExistence type="inferred from homology"/>
<dbReference type="InterPro" id="IPR006143">
    <property type="entry name" value="RND_pump_MFP"/>
</dbReference>
<dbReference type="InterPro" id="IPR045800">
    <property type="entry name" value="HMBD"/>
</dbReference>
<feature type="region of interest" description="Disordered" evidence="3">
    <location>
        <begin position="47"/>
        <end position="79"/>
    </location>
</feature>
<organism evidence="9 10">
    <name type="scientific">Archangium minus</name>
    <dbReference type="NCBI Taxonomy" id="83450"/>
    <lineage>
        <taxon>Bacteria</taxon>
        <taxon>Pseudomonadati</taxon>
        <taxon>Myxococcota</taxon>
        <taxon>Myxococcia</taxon>
        <taxon>Myxococcales</taxon>
        <taxon>Cystobacterineae</taxon>
        <taxon>Archangiaceae</taxon>
        <taxon>Archangium</taxon>
    </lineage>
</organism>
<evidence type="ECO:0000313" key="10">
    <source>
        <dbReference type="Proteomes" id="UP001611383"/>
    </source>
</evidence>
<evidence type="ECO:0000259" key="7">
    <source>
        <dbReference type="Pfam" id="PF25954"/>
    </source>
</evidence>
<dbReference type="Gene3D" id="2.40.30.170">
    <property type="match status" value="1"/>
</dbReference>
<feature type="domain" description="CzcB-like C-terminal circularly permuted SH3-like" evidence="8">
    <location>
        <begin position="528"/>
        <end position="587"/>
    </location>
</feature>
<dbReference type="PANTHER" id="PTHR30097:SF15">
    <property type="entry name" value="CATION EFFLUX SYSTEM PROTEIN CUSB"/>
    <property type="match status" value="1"/>
</dbReference>
<dbReference type="PANTHER" id="PTHR30097">
    <property type="entry name" value="CATION EFFLUX SYSTEM PROTEIN CUSB"/>
    <property type="match status" value="1"/>
</dbReference>
<dbReference type="InterPro" id="IPR058792">
    <property type="entry name" value="Beta-barrel_RND_2"/>
</dbReference>
<dbReference type="InterPro" id="IPR058790">
    <property type="entry name" value="BSH_CusB"/>
</dbReference>
<dbReference type="Pfam" id="PF25919">
    <property type="entry name" value="BSH_CusB"/>
    <property type="match status" value="1"/>
</dbReference>
<name>A0ABY9X8R0_9BACT</name>
<evidence type="ECO:0000259" key="6">
    <source>
        <dbReference type="Pfam" id="PF25919"/>
    </source>
</evidence>
<feature type="domain" description="CusB-like barrel-sandwich hybrid" evidence="6">
    <location>
        <begin position="316"/>
        <end position="441"/>
    </location>
</feature>
<dbReference type="Gene3D" id="6.10.140.730">
    <property type="match status" value="1"/>
</dbReference>
<dbReference type="Proteomes" id="UP001611383">
    <property type="component" value="Chromosome"/>
</dbReference>
<feature type="domain" description="Heavy metal binding" evidence="4">
    <location>
        <begin position="237"/>
        <end position="264"/>
    </location>
</feature>
<protein>
    <submittedName>
        <fullName evidence="9">Efflux RND transporter periplasmic adaptor subunit</fullName>
    </submittedName>
</protein>
<evidence type="ECO:0000256" key="2">
    <source>
        <dbReference type="ARBA" id="ARBA00022448"/>
    </source>
</evidence>
<keyword evidence="10" id="KW-1185">Reference proteome</keyword>
<accession>A0ABY9X8R0</accession>
<dbReference type="InterPro" id="IPR051909">
    <property type="entry name" value="MFP_Cation_Efflux"/>
</dbReference>